<evidence type="ECO:0000313" key="3">
    <source>
        <dbReference type="EMBL" id="KRN54751.1"/>
    </source>
</evidence>
<accession>A0A0R2HPI0</accession>
<organism evidence="3 4">
    <name type="scientific">Carnobacterium divergens DSM 20623</name>
    <dbReference type="NCBI Taxonomy" id="1449336"/>
    <lineage>
        <taxon>Bacteria</taxon>
        <taxon>Bacillati</taxon>
        <taxon>Bacillota</taxon>
        <taxon>Bacilli</taxon>
        <taxon>Lactobacillales</taxon>
        <taxon>Carnobacteriaceae</taxon>
        <taxon>Carnobacterium</taxon>
    </lineage>
</organism>
<proteinExistence type="predicted"/>
<dbReference type="EMBL" id="JQBS01000035">
    <property type="protein sequence ID" value="KRN54751.1"/>
    <property type="molecule type" value="Genomic_DNA"/>
</dbReference>
<dbReference type="AlphaFoldDB" id="A0A0R2HPI0"/>
<keyword evidence="1" id="KW-0328">Glycosyltransferase</keyword>
<protein>
    <submittedName>
        <fullName evidence="3">Uncharacterized protein</fullName>
    </submittedName>
</protein>
<keyword evidence="2" id="KW-0808">Transferase</keyword>
<evidence type="ECO:0000313" key="4">
    <source>
        <dbReference type="Proteomes" id="UP000051658"/>
    </source>
</evidence>
<dbReference type="PANTHER" id="PTHR34136">
    <property type="match status" value="1"/>
</dbReference>
<dbReference type="PANTHER" id="PTHR34136:SF1">
    <property type="entry name" value="UDP-N-ACETYL-D-MANNOSAMINURONIC ACID TRANSFERASE"/>
    <property type="match status" value="1"/>
</dbReference>
<evidence type="ECO:0000256" key="2">
    <source>
        <dbReference type="ARBA" id="ARBA00022679"/>
    </source>
</evidence>
<name>A0A0R2HPI0_CARDV</name>
<evidence type="ECO:0000256" key="1">
    <source>
        <dbReference type="ARBA" id="ARBA00022676"/>
    </source>
</evidence>
<dbReference type="NCBIfam" id="TIGR00696">
    <property type="entry name" value="wecG_tagA_cpsF"/>
    <property type="match status" value="1"/>
</dbReference>
<reference evidence="3 4" key="1">
    <citation type="journal article" date="2015" name="Genome Announc.">
        <title>Expanding the biotechnology potential of lactobacilli through comparative genomics of 213 strains and associated genera.</title>
        <authorList>
            <person name="Sun Z."/>
            <person name="Harris H.M."/>
            <person name="McCann A."/>
            <person name="Guo C."/>
            <person name="Argimon S."/>
            <person name="Zhang W."/>
            <person name="Yang X."/>
            <person name="Jeffery I.B."/>
            <person name="Cooney J.C."/>
            <person name="Kagawa T.F."/>
            <person name="Liu W."/>
            <person name="Song Y."/>
            <person name="Salvetti E."/>
            <person name="Wrobel A."/>
            <person name="Rasinkangas P."/>
            <person name="Parkhill J."/>
            <person name="Rea M.C."/>
            <person name="O'Sullivan O."/>
            <person name="Ritari J."/>
            <person name="Douillard F.P."/>
            <person name="Paul Ross R."/>
            <person name="Yang R."/>
            <person name="Briner A.E."/>
            <person name="Felis G.E."/>
            <person name="de Vos W.M."/>
            <person name="Barrangou R."/>
            <person name="Klaenhammer T.R."/>
            <person name="Caufield P.W."/>
            <person name="Cui Y."/>
            <person name="Zhang H."/>
            <person name="O'Toole P.W."/>
        </authorList>
    </citation>
    <scope>NUCLEOTIDE SEQUENCE [LARGE SCALE GENOMIC DNA]</scope>
    <source>
        <strain evidence="3 4">DSM 20623</strain>
    </source>
</reference>
<comment type="caution">
    <text evidence="3">The sequence shown here is derived from an EMBL/GenBank/DDBJ whole genome shotgun (WGS) entry which is preliminary data.</text>
</comment>
<dbReference type="CDD" id="cd06533">
    <property type="entry name" value="Glyco_transf_WecG_TagA"/>
    <property type="match status" value="1"/>
</dbReference>
<dbReference type="InterPro" id="IPR004629">
    <property type="entry name" value="WecG_TagA_CpsF"/>
</dbReference>
<sequence length="234" mass="26799">MKFLNCYVDDVGLMDSIMKIEGIIKRKKPSQHIVIYPSKINSMQKDLSLRLIVNKSPLITTDSSTILHASKLLKRPLKQRISTKLLFIELLKKCEEQGYRPYFLGSSNEVLEDVVNYVRITYPTLDISGYHNGYFSKKDTLKVVKEIQKSQSDILFVAFSSPKKEYWIDEYLGQLGIPFAMGVGANFDVLADEIKTKPIRRLSKKIRKLLVHSLFGNAFLLVHTLKARVKSLSQ</sequence>
<gene>
    <name evidence="3" type="ORF">IV74_GL002338</name>
</gene>
<dbReference type="Proteomes" id="UP000051658">
    <property type="component" value="Unassembled WGS sequence"/>
</dbReference>
<dbReference type="GO" id="GO:0016758">
    <property type="term" value="F:hexosyltransferase activity"/>
    <property type="evidence" value="ECO:0007669"/>
    <property type="project" value="TreeGrafter"/>
</dbReference>
<dbReference type="eggNOG" id="COG1922">
    <property type="taxonomic scope" value="Bacteria"/>
</dbReference>
<dbReference type="PATRIC" id="fig|1449336.4.peg.2376"/>
<dbReference type="Pfam" id="PF03808">
    <property type="entry name" value="Glyco_tran_WecG"/>
    <property type="match status" value="1"/>
</dbReference>
<keyword evidence="4" id="KW-1185">Reference proteome</keyword>